<feature type="transmembrane region" description="Helical" evidence="1">
    <location>
        <begin position="156"/>
        <end position="176"/>
    </location>
</feature>
<dbReference type="Gene3D" id="1.10.287.1260">
    <property type="match status" value="1"/>
</dbReference>
<evidence type="ECO:0000313" key="3">
    <source>
        <dbReference type="Proteomes" id="UP000316609"/>
    </source>
</evidence>
<keyword evidence="1" id="KW-1133">Transmembrane helix</keyword>
<evidence type="ECO:0000256" key="1">
    <source>
        <dbReference type="SAM" id="Phobius"/>
    </source>
</evidence>
<comment type="caution">
    <text evidence="2">The sequence shown here is derived from an EMBL/GenBank/DDBJ whole genome shotgun (WGS) entry which is preliminary data.</text>
</comment>
<dbReference type="Proteomes" id="UP000316609">
    <property type="component" value="Unassembled WGS sequence"/>
</dbReference>
<feature type="transmembrane region" description="Helical" evidence="1">
    <location>
        <begin position="120"/>
        <end position="144"/>
    </location>
</feature>
<accession>A0A538TWA0</accession>
<sequence>MPITVILQFQPWDDLLTRVRDLGSGAGSAVLNFLLALVVTLVGWSIARITAALVRVVLRAARFNEGVRGLFGTTVLRHEPAGLASWAVYWAIFGVALMLAVDTLGFNLSGSVGERLGEVLPRIIAAAVLLAVGVLLAMLLGGLARRFFETAGLRGGRLRGQIVTAVLSAFAVLLALEQLGFAAQFIMVIGMIGLAAVGLALGLAFGLGCRDLARDFVVEYLRSLDEGGGPTRPS</sequence>
<organism evidence="2 3">
    <name type="scientific">Eiseniibacteriota bacterium</name>
    <dbReference type="NCBI Taxonomy" id="2212470"/>
    <lineage>
        <taxon>Bacteria</taxon>
        <taxon>Candidatus Eiseniibacteriota</taxon>
    </lineage>
</organism>
<keyword evidence="1" id="KW-0472">Membrane</keyword>
<dbReference type="Pfam" id="PF05552">
    <property type="entry name" value="MS_channel_1st_1"/>
    <property type="match status" value="2"/>
</dbReference>
<keyword evidence="1" id="KW-0812">Transmembrane</keyword>
<feature type="transmembrane region" description="Helical" evidence="1">
    <location>
        <begin position="33"/>
        <end position="58"/>
    </location>
</feature>
<gene>
    <name evidence="2" type="ORF">E6K78_03190</name>
</gene>
<name>A0A538TWA0_UNCEI</name>
<feature type="transmembrane region" description="Helical" evidence="1">
    <location>
        <begin position="86"/>
        <end position="108"/>
    </location>
</feature>
<dbReference type="InterPro" id="IPR008910">
    <property type="entry name" value="MSC_TM_helix"/>
</dbReference>
<reference evidence="2 3" key="1">
    <citation type="journal article" date="2019" name="Nat. Microbiol.">
        <title>Mediterranean grassland soil C-N compound turnover is dependent on rainfall and depth, and is mediated by genomically divergent microorganisms.</title>
        <authorList>
            <person name="Diamond S."/>
            <person name="Andeer P.F."/>
            <person name="Li Z."/>
            <person name="Crits-Christoph A."/>
            <person name="Burstein D."/>
            <person name="Anantharaman K."/>
            <person name="Lane K.R."/>
            <person name="Thomas B.C."/>
            <person name="Pan C."/>
            <person name="Northen T.R."/>
            <person name="Banfield J.F."/>
        </authorList>
    </citation>
    <scope>NUCLEOTIDE SEQUENCE [LARGE SCALE GENOMIC DNA]</scope>
    <source>
        <strain evidence="2">WS_8</strain>
    </source>
</reference>
<evidence type="ECO:0008006" key="4">
    <source>
        <dbReference type="Google" id="ProtNLM"/>
    </source>
</evidence>
<evidence type="ECO:0000313" key="2">
    <source>
        <dbReference type="EMBL" id="TMQ67895.1"/>
    </source>
</evidence>
<proteinExistence type="predicted"/>
<dbReference type="AlphaFoldDB" id="A0A538TWA0"/>
<dbReference type="EMBL" id="VBOY01000025">
    <property type="protein sequence ID" value="TMQ67895.1"/>
    <property type="molecule type" value="Genomic_DNA"/>
</dbReference>
<feature type="transmembrane region" description="Helical" evidence="1">
    <location>
        <begin position="182"/>
        <end position="207"/>
    </location>
</feature>
<protein>
    <recommendedName>
        <fullName evidence="4">Mechanosensitive ion channel</fullName>
    </recommendedName>
</protein>